<dbReference type="EMBL" id="JACAZH010000001">
    <property type="protein sequence ID" value="KAF7376099.1"/>
    <property type="molecule type" value="Genomic_DNA"/>
</dbReference>
<keyword evidence="5" id="KW-1185">Reference proteome</keyword>
<dbReference type="Pfam" id="PF01713">
    <property type="entry name" value="Smr"/>
    <property type="match status" value="1"/>
</dbReference>
<evidence type="ECO:0000313" key="5">
    <source>
        <dbReference type="Proteomes" id="UP000623467"/>
    </source>
</evidence>
<feature type="chain" id="PRO_5034192758" evidence="2">
    <location>
        <begin position="20"/>
        <end position="464"/>
    </location>
</feature>
<comment type="caution">
    <text evidence="4">The sequence shown here is derived from an EMBL/GenBank/DDBJ whole genome shotgun (WGS) entry which is preliminary data.</text>
</comment>
<dbReference type="PROSITE" id="PS50828">
    <property type="entry name" value="SMR"/>
    <property type="match status" value="1"/>
</dbReference>
<proteinExistence type="predicted"/>
<feature type="domain" description="Smr" evidence="3">
    <location>
        <begin position="375"/>
        <end position="418"/>
    </location>
</feature>
<dbReference type="Gene3D" id="3.30.1370.110">
    <property type="match status" value="1"/>
</dbReference>
<dbReference type="InterPro" id="IPR002625">
    <property type="entry name" value="Smr_dom"/>
</dbReference>
<accession>A0A8H6ZEX9</accession>
<dbReference type="InterPro" id="IPR036063">
    <property type="entry name" value="Smr_dom_sf"/>
</dbReference>
<dbReference type="Proteomes" id="UP000623467">
    <property type="component" value="Unassembled WGS sequence"/>
</dbReference>
<dbReference type="PANTHER" id="PTHR47417">
    <property type="entry name" value="SMR DOMAIN-CONTAINING PROTEIN YPL199C"/>
    <property type="match status" value="1"/>
</dbReference>
<keyword evidence="2" id="KW-0732">Signal</keyword>
<protein>
    <submittedName>
        <fullName evidence="4">Smr domain-containing protein</fullName>
    </submittedName>
</protein>
<dbReference type="SUPFAM" id="SSF160443">
    <property type="entry name" value="SMR domain-like"/>
    <property type="match status" value="1"/>
</dbReference>
<name>A0A8H6ZEX9_9AGAR</name>
<dbReference type="PANTHER" id="PTHR47417:SF1">
    <property type="entry name" value="SMR DOMAIN-CONTAINING PROTEIN YPL199C"/>
    <property type="match status" value="1"/>
</dbReference>
<dbReference type="InterPro" id="IPR053020">
    <property type="entry name" value="Smr_domain_protein"/>
</dbReference>
<feature type="signal peptide" evidence="2">
    <location>
        <begin position="1"/>
        <end position="19"/>
    </location>
</feature>
<dbReference type="SMART" id="SM00463">
    <property type="entry name" value="SMR"/>
    <property type="match status" value="1"/>
</dbReference>
<evidence type="ECO:0000256" key="2">
    <source>
        <dbReference type="SAM" id="SignalP"/>
    </source>
</evidence>
<organism evidence="4 5">
    <name type="scientific">Mycena sanguinolenta</name>
    <dbReference type="NCBI Taxonomy" id="230812"/>
    <lineage>
        <taxon>Eukaryota</taxon>
        <taxon>Fungi</taxon>
        <taxon>Dikarya</taxon>
        <taxon>Basidiomycota</taxon>
        <taxon>Agaricomycotina</taxon>
        <taxon>Agaricomycetes</taxon>
        <taxon>Agaricomycetidae</taxon>
        <taxon>Agaricales</taxon>
        <taxon>Marasmiineae</taxon>
        <taxon>Mycenaceae</taxon>
        <taxon>Mycena</taxon>
    </lineage>
</organism>
<dbReference type="AlphaFoldDB" id="A0A8H6ZEX9"/>
<reference evidence="4" key="1">
    <citation type="submission" date="2020-05" db="EMBL/GenBank/DDBJ databases">
        <title>Mycena genomes resolve the evolution of fungal bioluminescence.</title>
        <authorList>
            <person name="Tsai I.J."/>
        </authorList>
    </citation>
    <scope>NUCLEOTIDE SEQUENCE</scope>
    <source>
        <strain evidence="4">160909Yilan</strain>
    </source>
</reference>
<feature type="region of interest" description="Disordered" evidence="1">
    <location>
        <begin position="251"/>
        <end position="283"/>
    </location>
</feature>
<evidence type="ECO:0000313" key="4">
    <source>
        <dbReference type="EMBL" id="KAF7376099.1"/>
    </source>
</evidence>
<dbReference type="OrthoDB" id="3231855at2759"/>
<gene>
    <name evidence="4" type="ORF">MSAN_00024700</name>
</gene>
<evidence type="ECO:0000259" key="3">
    <source>
        <dbReference type="PROSITE" id="PS50828"/>
    </source>
</evidence>
<sequence>MTILVFSLVLSGLISDVVGSHHGHDIKPSRPPDRRSSIAVDAAEPKRIYEAAEFREVPRTNRSRLIPREEDHRASHIAQIDIATPKHKIVDFVARADHIGHSSAAPAESPALADHIISSSASPAPVPAHSPVLADHIAPISVSPAPAPAVVIAVATNPVLLTIVNPITPPCTPLKYIPPPAVVQGIPTPDFGSHEDELQTPVMQPIAVVDLTAEMPPADEAEQDELQTPLDLNLRAFPPLVLEQVQAREETSSLLLQDPGPDESIPAGEEGSPEIDADSISESQSGTVLSVISGTNAEIITTRAELLRNQAWEELKQLPPLKEKLEEARSRNNIKDAFLLKREIESIEERARKLHERAARRHFHARNPLDKNGEIDVHGLFITEAVMKVENALEAAIRNGSKELRVIVGWGRHSRNGPKVCAERCKSKTVESICTAATKQSNRQGIPCRIETGNPGVLIVTVPS</sequence>
<evidence type="ECO:0000256" key="1">
    <source>
        <dbReference type="SAM" id="MobiDB-lite"/>
    </source>
</evidence>